<dbReference type="GO" id="GO:0016491">
    <property type="term" value="F:oxidoreductase activity"/>
    <property type="evidence" value="ECO:0007669"/>
    <property type="project" value="InterPro"/>
</dbReference>
<protein>
    <submittedName>
        <fullName evidence="2">Oxidoreductase</fullName>
    </submittedName>
</protein>
<gene>
    <name evidence="2" type="ORF">BIV57_22200</name>
</gene>
<dbReference type="PANTHER" id="PTHR43677">
    <property type="entry name" value="SHORT-CHAIN DEHYDROGENASE/REDUCTASE"/>
    <property type="match status" value="1"/>
</dbReference>
<dbReference type="SUPFAM" id="SSF50129">
    <property type="entry name" value="GroES-like"/>
    <property type="match status" value="1"/>
</dbReference>
<comment type="caution">
    <text evidence="2">The sequence shown here is derived from an EMBL/GenBank/DDBJ whole genome shotgun (WGS) entry which is preliminary data.</text>
</comment>
<dbReference type="Gene3D" id="3.40.50.720">
    <property type="entry name" value="NAD(P)-binding Rossmann-like Domain"/>
    <property type="match status" value="1"/>
</dbReference>
<keyword evidence="3" id="KW-1185">Reference proteome</keyword>
<sequence length="343" mass="35820">MTDISFRKTVVERFGGPEVLRTVRATLPAPPPGHARVKVLAAGVGMTDLMARSGDYLLQRRTPFTPGYELAGEIVDVTPDPAAPAPAGVRPGARVAAAMTRMGGYAEYVVLPLWQLVPLPDGMDPHVAAAVPLDQLTAVSLLDTHGRLRRGDTVLIQGANGGVGRAVGALGAARGLRMYGTASAPDAREALARNGVELIDYRREDFEAVLGEREPGGVQAVFDHLGGDALRKGYRVLAPGGVLVSYAASGRPGHMVGDTLRAAARLTLLRLRPGRRTALAMVPREIRADHDRYRSALAGLLAGAHAGGTAPRITAAPLAEAPSVHEALAHRTLAGKAVLTNGG</sequence>
<name>A0A1J7BPD7_9ACTN</name>
<dbReference type="Pfam" id="PF08240">
    <property type="entry name" value="ADH_N"/>
    <property type="match status" value="1"/>
</dbReference>
<dbReference type="InterPro" id="IPR011032">
    <property type="entry name" value="GroES-like_sf"/>
</dbReference>
<accession>A0A1J7BPD7</accession>
<evidence type="ECO:0000313" key="3">
    <source>
        <dbReference type="Proteomes" id="UP000243342"/>
    </source>
</evidence>
<dbReference type="Gene3D" id="3.90.180.10">
    <property type="entry name" value="Medium-chain alcohol dehydrogenases, catalytic domain"/>
    <property type="match status" value="1"/>
</dbReference>
<dbReference type="SUPFAM" id="SSF51735">
    <property type="entry name" value="NAD(P)-binding Rossmann-fold domains"/>
    <property type="match status" value="1"/>
</dbReference>
<dbReference type="OrthoDB" id="2665481at2"/>
<dbReference type="InterPro" id="IPR036291">
    <property type="entry name" value="NAD(P)-bd_dom_sf"/>
</dbReference>
<evidence type="ECO:0000313" key="2">
    <source>
        <dbReference type="EMBL" id="OIV35313.1"/>
    </source>
</evidence>
<dbReference type="InterPro" id="IPR051397">
    <property type="entry name" value="Zn-ADH-like_protein"/>
</dbReference>
<dbReference type="SMART" id="SM00829">
    <property type="entry name" value="PKS_ER"/>
    <property type="match status" value="1"/>
</dbReference>
<dbReference type="STRING" id="1428644.BIV57_22200"/>
<dbReference type="AlphaFoldDB" id="A0A1J7BPD7"/>
<dbReference type="InterPro" id="IPR020843">
    <property type="entry name" value="ER"/>
</dbReference>
<evidence type="ECO:0000259" key="1">
    <source>
        <dbReference type="SMART" id="SM00829"/>
    </source>
</evidence>
<feature type="domain" description="Enoyl reductase (ER)" evidence="1">
    <location>
        <begin position="15"/>
        <end position="339"/>
    </location>
</feature>
<dbReference type="Proteomes" id="UP000243342">
    <property type="component" value="Unassembled WGS sequence"/>
</dbReference>
<dbReference type="EMBL" id="MLCF01000163">
    <property type="protein sequence ID" value="OIV35313.1"/>
    <property type="molecule type" value="Genomic_DNA"/>
</dbReference>
<organism evidence="2 3">
    <name type="scientific">Mangrovactinospora gilvigrisea</name>
    <dbReference type="NCBI Taxonomy" id="1428644"/>
    <lineage>
        <taxon>Bacteria</taxon>
        <taxon>Bacillati</taxon>
        <taxon>Actinomycetota</taxon>
        <taxon>Actinomycetes</taxon>
        <taxon>Kitasatosporales</taxon>
        <taxon>Streptomycetaceae</taxon>
        <taxon>Mangrovactinospora</taxon>
    </lineage>
</organism>
<dbReference type="PANTHER" id="PTHR43677:SF4">
    <property type="entry name" value="QUINONE OXIDOREDUCTASE-LIKE PROTEIN 2"/>
    <property type="match status" value="1"/>
</dbReference>
<dbReference type="Pfam" id="PF13602">
    <property type="entry name" value="ADH_zinc_N_2"/>
    <property type="match status" value="1"/>
</dbReference>
<dbReference type="RefSeq" id="WP_071658728.1">
    <property type="nucleotide sequence ID" value="NZ_MLCF01000163.1"/>
</dbReference>
<reference evidence="2 3" key="1">
    <citation type="submission" date="2016-10" db="EMBL/GenBank/DDBJ databases">
        <title>Genome sequence of Streptomyces gilvigriseus MUSC 26.</title>
        <authorList>
            <person name="Lee L.-H."/>
            <person name="Ser H.-L."/>
        </authorList>
    </citation>
    <scope>NUCLEOTIDE SEQUENCE [LARGE SCALE GENOMIC DNA]</scope>
    <source>
        <strain evidence="2 3">MUSC 26</strain>
    </source>
</reference>
<proteinExistence type="predicted"/>
<dbReference type="InterPro" id="IPR013154">
    <property type="entry name" value="ADH-like_N"/>
</dbReference>